<protein>
    <submittedName>
        <fullName evidence="10">Sugar ABC transporter ATP-binding protein</fullName>
    </submittedName>
</protein>
<dbReference type="InterPro" id="IPR003593">
    <property type="entry name" value="AAA+_ATPase"/>
</dbReference>
<keyword evidence="2" id="KW-0813">Transport</keyword>
<dbReference type="InterPro" id="IPR027417">
    <property type="entry name" value="P-loop_NTPase"/>
</dbReference>
<gene>
    <name evidence="10" type="ORF">ABS642_21645</name>
</gene>
<comment type="subcellular location">
    <subcellularLocation>
        <location evidence="1">Cell membrane</location>
        <topology evidence="1">Peripheral membrane protein</topology>
    </subcellularLocation>
</comment>
<dbReference type="RefSeq" id="WP_350351740.1">
    <property type="nucleotide sequence ID" value="NZ_CP158357.1"/>
</dbReference>
<keyword evidence="5" id="KW-0547">Nucleotide-binding</keyword>
<keyword evidence="3" id="KW-1003">Cell membrane</keyword>
<evidence type="ECO:0000256" key="2">
    <source>
        <dbReference type="ARBA" id="ARBA00022448"/>
    </source>
</evidence>
<feature type="domain" description="ABC transporter" evidence="9">
    <location>
        <begin position="260"/>
        <end position="497"/>
    </location>
</feature>
<dbReference type="FunFam" id="3.40.50.300:FF:000127">
    <property type="entry name" value="Ribose import ATP-binding protein RbsA"/>
    <property type="match status" value="1"/>
</dbReference>
<evidence type="ECO:0000256" key="3">
    <source>
        <dbReference type="ARBA" id="ARBA00022475"/>
    </source>
</evidence>
<dbReference type="AlphaFoldDB" id="A0AAU7VXI7"/>
<keyword evidence="8" id="KW-0472">Membrane</keyword>
<dbReference type="GO" id="GO:0005524">
    <property type="term" value="F:ATP binding"/>
    <property type="evidence" value="ECO:0007669"/>
    <property type="project" value="UniProtKB-KW"/>
</dbReference>
<dbReference type="PANTHER" id="PTHR43790:SF9">
    <property type="entry name" value="GALACTOFURANOSE TRANSPORTER ATP-BINDING PROTEIN YTFR"/>
    <property type="match status" value="1"/>
</dbReference>
<dbReference type="GO" id="GO:0005886">
    <property type="term" value="C:plasma membrane"/>
    <property type="evidence" value="ECO:0007669"/>
    <property type="project" value="UniProtKB-SubCell"/>
</dbReference>
<evidence type="ECO:0000256" key="8">
    <source>
        <dbReference type="ARBA" id="ARBA00023136"/>
    </source>
</evidence>
<feature type="domain" description="ABC transporter" evidence="9">
    <location>
        <begin position="10"/>
        <end position="246"/>
    </location>
</feature>
<dbReference type="InterPro" id="IPR003439">
    <property type="entry name" value="ABC_transporter-like_ATP-bd"/>
</dbReference>
<evidence type="ECO:0000256" key="1">
    <source>
        <dbReference type="ARBA" id="ARBA00004202"/>
    </source>
</evidence>
<accession>A0AAU7VXI7</accession>
<evidence type="ECO:0000259" key="9">
    <source>
        <dbReference type="PROSITE" id="PS50893"/>
    </source>
</evidence>
<reference evidence="10" key="1">
    <citation type="submission" date="2024-06" db="EMBL/GenBank/DDBJ databases">
        <title>Draft genome sequence of Microbacterium sp. strain A8/3-1, isolated from Oxytropis tragacanthoides Fisch. ex DC. Root nodules in the Altai region of Russia.</title>
        <authorList>
            <person name="Sazanova A."/>
            <person name="Guro P."/>
            <person name="Kuznetsova I."/>
            <person name="Belimov A."/>
            <person name="Safronova V."/>
        </authorList>
    </citation>
    <scope>NUCLEOTIDE SEQUENCE</scope>
    <source>
        <strain evidence="10">A8/3-1</strain>
    </source>
</reference>
<name>A0AAU7VXI7_9MICO</name>
<evidence type="ECO:0000256" key="7">
    <source>
        <dbReference type="ARBA" id="ARBA00022967"/>
    </source>
</evidence>
<dbReference type="CDD" id="cd03216">
    <property type="entry name" value="ABC_Carb_Monos_I"/>
    <property type="match status" value="1"/>
</dbReference>
<keyword evidence="4" id="KW-0677">Repeat</keyword>
<dbReference type="Gene3D" id="3.40.50.300">
    <property type="entry name" value="P-loop containing nucleotide triphosphate hydrolases"/>
    <property type="match status" value="2"/>
</dbReference>
<dbReference type="Pfam" id="PF00005">
    <property type="entry name" value="ABC_tran"/>
    <property type="match status" value="2"/>
</dbReference>
<evidence type="ECO:0000313" key="10">
    <source>
        <dbReference type="EMBL" id="XBX78476.1"/>
    </source>
</evidence>
<dbReference type="SUPFAM" id="SSF52540">
    <property type="entry name" value="P-loop containing nucleoside triphosphate hydrolases"/>
    <property type="match status" value="2"/>
</dbReference>
<keyword evidence="7" id="KW-1278">Translocase</keyword>
<dbReference type="InterPro" id="IPR050107">
    <property type="entry name" value="ABC_carbohydrate_import_ATPase"/>
</dbReference>
<dbReference type="SMART" id="SM00382">
    <property type="entry name" value="AAA"/>
    <property type="match status" value="2"/>
</dbReference>
<dbReference type="GO" id="GO:0016887">
    <property type="term" value="F:ATP hydrolysis activity"/>
    <property type="evidence" value="ECO:0007669"/>
    <property type="project" value="InterPro"/>
</dbReference>
<dbReference type="PROSITE" id="PS50893">
    <property type="entry name" value="ABC_TRANSPORTER_2"/>
    <property type="match status" value="2"/>
</dbReference>
<evidence type="ECO:0000256" key="6">
    <source>
        <dbReference type="ARBA" id="ARBA00022840"/>
    </source>
</evidence>
<evidence type="ECO:0000256" key="5">
    <source>
        <dbReference type="ARBA" id="ARBA00022741"/>
    </source>
</evidence>
<dbReference type="CDD" id="cd03215">
    <property type="entry name" value="ABC_Carb_Monos_II"/>
    <property type="match status" value="1"/>
</dbReference>
<sequence length="507" mass="54184">MNATTTQPVLAVNGIRKSFFGVEVLKGIDFDVRPGEVHGLVGENGAGKSTLMKIIAGVQPADEGVVAYRGEEVRHAHPRQAMDAGIVTVFQEFTLLPERTVAQNVYLGREPRRAGFVDRKAMISSTAALLADLGVSFIDPQARVGSLTVAEQQIVEIVKALSFDAQVISMDEPTAALSDREVELLYAIIRRLTSRGVAVIYVSHRLKEIFDLCDRITILKDGALVSTDETAALTTDELVRRMVGRSIQSYFPDAVDGTTVGEPRIELEDCGNAYVDGVSLTLRAGEIVGVAGLQGSGRTELVEGVFGIQAFTRGTMRIDGSPVRITSARAAVRAGLALVSEDRKAQGLALGQSVLDNALLVVRSVFPGRTSASRREVPGVLSSLEISSRGLDQEARFLSGGNQQKVVLAKWLLTQPQIVLFDEPTRGIDVGAKYAVYQLMRELAAQGKAVLMVSRELPEVIGMSDRILVMHDGELVAELPAGSAEHEILGAATGAVDSPNSTDGGAR</sequence>
<evidence type="ECO:0000256" key="4">
    <source>
        <dbReference type="ARBA" id="ARBA00022737"/>
    </source>
</evidence>
<dbReference type="InterPro" id="IPR017871">
    <property type="entry name" value="ABC_transporter-like_CS"/>
</dbReference>
<dbReference type="PROSITE" id="PS00211">
    <property type="entry name" value="ABC_TRANSPORTER_1"/>
    <property type="match status" value="1"/>
</dbReference>
<proteinExistence type="predicted"/>
<keyword evidence="6 10" id="KW-0067">ATP-binding</keyword>
<dbReference type="PANTHER" id="PTHR43790">
    <property type="entry name" value="CARBOHYDRATE TRANSPORT ATP-BINDING PROTEIN MG119-RELATED"/>
    <property type="match status" value="1"/>
</dbReference>
<organism evidence="10">
    <name type="scientific">Microbacterium sp. A8/3-1</name>
    <dbReference type="NCBI Taxonomy" id="3160749"/>
    <lineage>
        <taxon>Bacteria</taxon>
        <taxon>Bacillati</taxon>
        <taxon>Actinomycetota</taxon>
        <taxon>Actinomycetes</taxon>
        <taxon>Micrococcales</taxon>
        <taxon>Microbacteriaceae</taxon>
        <taxon>Microbacterium</taxon>
    </lineage>
</organism>
<dbReference type="EMBL" id="CP158357">
    <property type="protein sequence ID" value="XBX78476.1"/>
    <property type="molecule type" value="Genomic_DNA"/>
</dbReference>